<dbReference type="InterPro" id="IPR036390">
    <property type="entry name" value="WH_DNA-bd_sf"/>
</dbReference>
<dbReference type="InterPro" id="IPR011991">
    <property type="entry name" value="ArsR-like_HTH"/>
</dbReference>
<dbReference type="InterPro" id="IPR036388">
    <property type="entry name" value="WH-like_DNA-bd_sf"/>
</dbReference>
<protein>
    <submittedName>
        <fullName evidence="5">Helix-turn-helix domain-containing protein</fullName>
    </submittedName>
</protein>
<dbReference type="EMBL" id="DWUW01000200">
    <property type="protein sequence ID" value="HJD31707.1"/>
    <property type="molecule type" value="Genomic_DNA"/>
</dbReference>
<accession>A0A9D2TZZ7</accession>
<dbReference type="Gene3D" id="1.10.10.10">
    <property type="entry name" value="Winged helix-like DNA-binding domain superfamily/Winged helix DNA-binding domain"/>
    <property type="match status" value="1"/>
</dbReference>
<reference evidence="5" key="2">
    <citation type="submission" date="2021-04" db="EMBL/GenBank/DDBJ databases">
        <authorList>
            <person name="Gilroy R."/>
        </authorList>
    </citation>
    <scope>NUCLEOTIDE SEQUENCE</scope>
    <source>
        <strain evidence="5">ChiHjej8B7-25341</strain>
    </source>
</reference>
<proteinExistence type="predicted"/>
<reference evidence="5" key="1">
    <citation type="journal article" date="2021" name="PeerJ">
        <title>Extensive microbial diversity within the chicken gut microbiome revealed by metagenomics and culture.</title>
        <authorList>
            <person name="Gilroy R."/>
            <person name="Ravi A."/>
            <person name="Getino M."/>
            <person name="Pursley I."/>
            <person name="Horton D.L."/>
            <person name="Alikhan N.F."/>
            <person name="Baker D."/>
            <person name="Gharbi K."/>
            <person name="Hall N."/>
            <person name="Watson M."/>
            <person name="Adriaenssens E.M."/>
            <person name="Foster-Nyarko E."/>
            <person name="Jarju S."/>
            <person name="Secka A."/>
            <person name="Antonio M."/>
            <person name="Oren A."/>
            <person name="Chaudhuri R.R."/>
            <person name="La Ragione R."/>
            <person name="Hildebrand F."/>
            <person name="Pallen M.J."/>
        </authorList>
    </citation>
    <scope>NUCLEOTIDE SEQUENCE</scope>
    <source>
        <strain evidence="5">ChiHjej8B7-25341</strain>
    </source>
</reference>
<dbReference type="AlphaFoldDB" id="A0A9D2TZZ7"/>
<evidence type="ECO:0000313" key="5">
    <source>
        <dbReference type="EMBL" id="HJD31707.1"/>
    </source>
</evidence>
<evidence type="ECO:0000259" key="4">
    <source>
        <dbReference type="PROSITE" id="PS50987"/>
    </source>
</evidence>
<evidence type="ECO:0000256" key="1">
    <source>
        <dbReference type="ARBA" id="ARBA00023015"/>
    </source>
</evidence>
<dbReference type="Proteomes" id="UP000823851">
    <property type="component" value="Unassembled WGS sequence"/>
</dbReference>
<dbReference type="PANTHER" id="PTHR33154">
    <property type="entry name" value="TRANSCRIPTIONAL REGULATOR, ARSR FAMILY"/>
    <property type="match status" value="1"/>
</dbReference>
<gene>
    <name evidence="5" type="ORF">H9912_07170</name>
</gene>
<dbReference type="InterPro" id="IPR001845">
    <property type="entry name" value="HTH_ArsR_DNA-bd_dom"/>
</dbReference>
<dbReference type="CDD" id="cd00090">
    <property type="entry name" value="HTH_ARSR"/>
    <property type="match status" value="1"/>
</dbReference>
<sequence>MILDRNKGTGFGIRITETDGKTGRGERKMRIEFGKRCSMMKEAMSLLELAVNVDETERRRYLSTMGRFGQEMEPGILLQEELLELAGRIPVTEPMRRYFERYQEKGLGSLARNLLCTFDAEETDDARKMKEKALCGLSAYSFDAFPDFSSYLPSDTRLPLDGEPVSFLASVKKLDLEERFKARLIFAFQDPEESLEELGGLLEQAAKLLEPFRGRIEAEEEKGERYWRDYFVSHTLQEFLALVGAYPEQDGYDRVLIRWNAVGGAFLSIDMEDGQEGGCLEIGMGILMNEKAIRSFKKGDEHRALELMADPVKMDILLYVSQTPHFGRELAEHFGLTTATISYHTQELLNEGLIEVRQQGKRSYYSLNRERVREVMAWMERLFL</sequence>
<evidence type="ECO:0000256" key="2">
    <source>
        <dbReference type="ARBA" id="ARBA00023125"/>
    </source>
</evidence>
<dbReference type="SMART" id="SM00418">
    <property type="entry name" value="HTH_ARSR"/>
    <property type="match status" value="1"/>
</dbReference>
<dbReference type="Pfam" id="PF01022">
    <property type="entry name" value="HTH_5"/>
    <property type="match status" value="1"/>
</dbReference>
<feature type="domain" description="HTH arsR-type" evidence="4">
    <location>
        <begin position="293"/>
        <end position="384"/>
    </location>
</feature>
<evidence type="ECO:0000256" key="3">
    <source>
        <dbReference type="ARBA" id="ARBA00023163"/>
    </source>
</evidence>
<evidence type="ECO:0000313" key="6">
    <source>
        <dbReference type="Proteomes" id="UP000823851"/>
    </source>
</evidence>
<dbReference type="PANTHER" id="PTHR33154:SF33">
    <property type="entry name" value="TRANSCRIPTIONAL REPRESSOR SDPR"/>
    <property type="match status" value="1"/>
</dbReference>
<comment type="caution">
    <text evidence="5">The sequence shown here is derived from an EMBL/GenBank/DDBJ whole genome shotgun (WGS) entry which is preliminary data.</text>
</comment>
<dbReference type="SUPFAM" id="SSF46785">
    <property type="entry name" value="Winged helix' DNA-binding domain"/>
    <property type="match status" value="1"/>
</dbReference>
<name>A0A9D2TZZ7_9FIRM</name>
<dbReference type="PROSITE" id="PS50987">
    <property type="entry name" value="HTH_ARSR_2"/>
    <property type="match status" value="1"/>
</dbReference>
<organism evidence="5 6">
    <name type="scientific">Candidatus Eisenbergiella stercorigallinarum</name>
    <dbReference type="NCBI Taxonomy" id="2838557"/>
    <lineage>
        <taxon>Bacteria</taxon>
        <taxon>Bacillati</taxon>
        <taxon>Bacillota</taxon>
        <taxon>Clostridia</taxon>
        <taxon>Lachnospirales</taxon>
        <taxon>Lachnospiraceae</taxon>
        <taxon>Eisenbergiella</taxon>
    </lineage>
</organism>
<dbReference type="GO" id="GO:0003700">
    <property type="term" value="F:DNA-binding transcription factor activity"/>
    <property type="evidence" value="ECO:0007669"/>
    <property type="project" value="InterPro"/>
</dbReference>
<dbReference type="GO" id="GO:0003677">
    <property type="term" value="F:DNA binding"/>
    <property type="evidence" value="ECO:0007669"/>
    <property type="project" value="UniProtKB-KW"/>
</dbReference>
<dbReference type="PRINTS" id="PR00778">
    <property type="entry name" value="HTHARSR"/>
</dbReference>
<keyword evidence="2" id="KW-0238">DNA-binding</keyword>
<keyword evidence="3" id="KW-0804">Transcription</keyword>
<keyword evidence="1" id="KW-0805">Transcription regulation</keyword>
<dbReference type="InterPro" id="IPR051081">
    <property type="entry name" value="HTH_MetalResp_TranReg"/>
</dbReference>